<dbReference type="GO" id="GO:0006633">
    <property type="term" value="P:fatty acid biosynthetic process"/>
    <property type="evidence" value="ECO:0007669"/>
    <property type="project" value="TreeGrafter"/>
</dbReference>
<dbReference type="NCBIfam" id="NF005589">
    <property type="entry name" value="PRK07314.1"/>
    <property type="match status" value="1"/>
</dbReference>
<evidence type="ECO:0000256" key="2">
    <source>
        <dbReference type="ARBA" id="ARBA00022679"/>
    </source>
</evidence>
<dbReference type="GO" id="GO:0005829">
    <property type="term" value="C:cytosol"/>
    <property type="evidence" value="ECO:0007669"/>
    <property type="project" value="TreeGrafter"/>
</dbReference>
<dbReference type="InterPro" id="IPR016039">
    <property type="entry name" value="Thiolase-like"/>
</dbReference>
<dbReference type="EMBL" id="AP019791">
    <property type="protein sequence ID" value="BBL78535.1"/>
    <property type="molecule type" value="Genomic_DNA"/>
</dbReference>
<dbReference type="SMART" id="SM00825">
    <property type="entry name" value="PKS_KS"/>
    <property type="match status" value="1"/>
</dbReference>
<dbReference type="Pfam" id="PF00109">
    <property type="entry name" value="ketoacyl-synt"/>
    <property type="match status" value="1"/>
</dbReference>
<dbReference type="AlphaFoldDB" id="A0A510HH06"/>
<dbReference type="InterPro" id="IPR014030">
    <property type="entry name" value="Ketoacyl_synth_N"/>
</dbReference>
<keyword evidence="6" id="KW-1185">Reference proteome</keyword>
<keyword evidence="2 3" id="KW-0808">Transferase</keyword>
<evidence type="ECO:0000313" key="6">
    <source>
        <dbReference type="Proteomes" id="UP000318065"/>
    </source>
</evidence>
<dbReference type="FunFam" id="3.40.47.10:FF:000018">
    <property type="entry name" value="3-oxoacyl-[acyl-carrier-protein] synthase 2"/>
    <property type="match status" value="1"/>
</dbReference>
<dbReference type="PANTHER" id="PTHR11712">
    <property type="entry name" value="POLYKETIDE SYNTHASE-RELATED"/>
    <property type="match status" value="1"/>
</dbReference>
<evidence type="ECO:0000259" key="4">
    <source>
        <dbReference type="PROSITE" id="PS52004"/>
    </source>
</evidence>
<dbReference type="Pfam" id="PF02801">
    <property type="entry name" value="Ketoacyl-synt_C"/>
    <property type="match status" value="1"/>
</dbReference>
<gene>
    <name evidence="5" type="ORF">RxyAA322_03890</name>
</gene>
<dbReference type="PANTHER" id="PTHR11712:SF336">
    <property type="entry name" value="3-OXOACYL-[ACYL-CARRIER-PROTEIN] SYNTHASE, MITOCHONDRIAL"/>
    <property type="match status" value="1"/>
</dbReference>
<dbReference type="PROSITE" id="PS52004">
    <property type="entry name" value="KS3_2"/>
    <property type="match status" value="1"/>
</dbReference>
<dbReference type="InterPro" id="IPR014031">
    <property type="entry name" value="Ketoacyl_synth_C"/>
</dbReference>
<dbReference type="SUPFAM" id="SSF53901">
    <property type="entry name" value="Thiolase-like"/>
    <property type="match status" value="2"/>
</dbReference>
<name>A0A510HH06_9ACTN</name>
<evidence type="ECO:0000256" key="3">
    <source>
        <dbReference type="RuleBase" id="RU003694"/>
    </source>
</evidence>
<dbReference type="InterPro" id="IPR000794">
    <property type="entry name" value="Beta-ketoacyl_synthase"/>
</dbReference>
<proteinExistence type="inferred from homology"/>
<feature type="domain" description="Ketosynthase family 3 (KS3)" evidence="4">
    <location>
        <begin position="10"/>
        <end position="417"/>
    </location>
</feature>
<dbReference type="Gene3D" id="3.40.47.10">
    <property type="match status" value="1"/>
</dbReference>
<evidence type="ECO:0000256" key="1">
    <source>
        <dbReference type="ARBA" id="ARBA00008467"/>
    </source>
</evidence>
<evidence type="ECO:0000313" key="5">
    <source>
        <dbReference type="EMBL" id="BBL78535.1"/>
    </source>
</evidence>
<protein>
    <submittedName>
        <fullName evidence="5">3-oxoacyl-[acyl-carrier-protein] synthase 2</fullName>
    </submittedName>
</protein>
<sequence>MLGGEMDNGRPAAYVTGIGVVSPVGVGRRRFWEALLACESGMGPITLFDPEGFEVRIAAECNDFDPKEFMDRKMVPRTDRFGQMALASAKLALEDAGAWGLLQERPERVGLILGSGLGGATSLEDTQRVMDTRGPARVGPFAVTKIMPNSAAAHIGIQLGVQGPSAAPALACACGTDAMGLGYDLIRRGDADAVICGASEAVITPVIVAGFTAMRAMSRRNDDPEGACRPYDADHSGFVIGEGAAVLLLESAESVRRRGAEPYAKITGVGRTTDAYNMTDPDPKGRGILRAMQLALKEAGIPGERVGYINPHGTGTPAGDAPESRAMEAINPRVKVSATKSTLGHSMGATGAIEAAICALAVKERTVPPMRNLEQLAEDCARLDYVVNEPREVPDLEVAVCANLGVGGHNAAVVLERV</sequence>
<reference evidence="5" key="1">
    <citation type="journal article" date="2019" name="Microbiol. Resour. Announc.">
        <title>Complete Genome Sequence of Rubrobacter xylanophilus Strain AA3-22, Isolated from Arima Onsen in Japan.</title>
        <authorList>
            <person name="Tomariguchi N."/>
            <person name="Miyazaki K."/>
        </authorList>
    </citation>
    <scope>NUCLEOTIDE SEQUENCE [LARGE SCALE GENOMIC DNA]</scope>
    <source>
        <strain evidence="5">AA3-22</strain>
    </source>
</reference>
<dbReference type="Proteomes" id="UP000318065">
    <property type="component" value="Chromosome"/>
</dbReference>
<comment type="similarity">
    <text evidence="1 3">Belongs to the thiolase-like superfamily. Beta-ketoacyl-ACP synthases family.</text>
</comment>
<dbReference type="CDD" id="cd00834">
    <property type="entry name" value="KAS_I_II"/>
    <property type="match status" value="1"/>
</dbReference>
<dbReference type="GO" id="GO:0004315">
    <property type="term" value="F:3-oxoacyl-[acyl-carrier-protein] synthase activity"/>
    <property type="evidence" value="ECO:0007669"/>
    <property type="project" value="TreeGrafter"/>
</dbReference>
<dbReference type="InterPro" id="IPR020841">
    <property type="entry name" value="PKS_Beta-ketoAc_synthase_dom"/>
</dbReference>
<accession>A0A510HH06</accession>
<organism evidence="5 6">
    <name type="scientific">Rubrobacter xylanophilus</name>
    <dbReference type="NCBI Taxonomy" id="49319"/>
    <lineage>
        <taxon>Bacteria</taxon>
        <taxon>Bacillati</taxon>
        <taxon>Actinomycetota</taxon>
        <taxon>Rubrobacteria</taxon>
        <taxon>Rubrobacterales</taxon>
        <taxon>Rubrobacteraceae</taxon>
        <taxon>Rubrobacter</taxon>
    </lineage>
</organism>